<feature type="domain" description="AbiEi antitoxin N-terminal" evidence="3">
    <location>
        <begin position="52"/>
        <end position="90"/>
    </location>
</feature>
<organism evidence="4 5">
    <name type="scientific">Microbacterium album</name>
    <dbReference type="NCBI Taxonomy" id="2053191"/>
    <lineage>
        <taxon>Bacteria</taxon>
        <taxon>Bacillati</taxon>
        <taxon>Actinomycetota</taxon>
        <taxon>Actinomycetes</taxon>
        <taxon>Micrococcales</taxon>
        <taxon>Microbacteriaceae</taxon>
        <taxon>Microbacterium</taxon>
    </lineage>
</organism>
<reference evidence="4" key="2">
    <citation type="submission" date="2020-09" db="EMBL/GenBank/DDBJ databases">
        <authorList>
            <person name="Sun Q."/>
            <person name="Zhou Y."/>
        </authorList>
    </citation>
    <scope>NUCLEOTIDE SEQUENCE</scope>
    <source>
        <strain evidence="4">CGMCC 1.15794</strain>
    </source>
</reference>
<comment type="caution">
    <text evidence="4">The sequence shown here is derived from an EMBL/GenBank/DDBJ whole genome shotgun (WGS) entry which is preliminary data.</text>
</comment>
<dbReference type="Pfam" id="PF13338">
    <property type="entry name" value="AbiEi_4"/>
    <property type="match status" value="1"/>
</dbReference>
<name>A0A917MN20_9MICO</name>
<evidence type="ECO:0000259" key="2">
    <source>
        <dbReference type="Pfam" id="PF04480"/>
    </source>
</evidence>
<sequence>MDFSDAVVRRAGRPQAQRGGELSPLAVLERSAGVSRSEPGGMDPVVVLTGLGGVARAQSLARRGVTRHALRRALAAGAVERIRPGWFCVPDVDPELRAAAELGVVLSCVTLARRRGLWSERAQAVHVAAEPHARLMRETAARVHWAAALVPRDPTMIEDSLVNALAILAACQPYEHALAVWESALSQGLLDLDVMRRLPLGPDARRVLADARPFADAGTETVVMSRLRWMCLPMRRQVWIAGRRVDLLIGERLVVQVDGGHHVDAQRLADNEHDARLTLMGYHVIRIGYRQIFEDWVTVQDLIATAIAQGLHRARPGAARG</sequence>
<evidence type="ECO:0000313" key="4">
    <source>
        <dbReference type="EMBL" id="GGH50286.1"/>
    </source>
</evidence>
<feature type="region of interest" description="Disordered" evidence="1">
    <location>
        <begin position="1"/>
        <end position="22"/>
    </location>
</feature>
<dbReference type="Gene3D" id="3.40.960.10">
    <property type="entry name" value="VSR Endonuclease"/>
    <property type="match status" value="1"/>
</dbReference>
<dbReference type="InterPro" id="IPR025159">
    <property type="entry name" value="AbiEi_N"/>
</dbReference>
<evidence type="ECO:0000313" key="5">
    <source>
        <dbReference type="Proteomes" id="UP000657592"/>
    </source>
</evidence>
<evidence type="ECO:0008006" key="6">
    <source>
        <dbReference type="Google" id="ProtNLM"/>
    </source>
</evidence>
<dbReference type="Pfam" id="PF04480">
    <property type="entry name" value="DUF559"/>
    <property type="match status" value="1"/>
</dbReference>
<reference evidence="4" key="1">
    <citation type="journal article" date="2014" name="Int. J. Syst. Evol. Microbiol.">
        <title>Complete genome sequence of Corynebacterium casei LMG S-19264T (=DSM 44701T), isolated from a smear-ripened cheese.</title>
        <authorList>
            <consortium name="US DOE Joint Genome Institute (JGI-PGF)"/>
            <person name="Walter F."/>
            <person name="Albersmeier A."/>
            <person name="Kalinowski J."/>
            <person name="Ruckert C."/>
        </authorList>
    </citation>
    <scope>NUCLEOTIDE SEQUENCE</scope>
    <source>
        <strain evidence="4">CGMCC 1.15794</strain>
    </source>
</reference>
<feature type="domain" description="DUF559" evidence="2">
    <location>
        <begin position="231"/>
        <end position="307"/>
    </location>
</feature>
<keyword evidence="5" id="KW-1185">Reference proteome</keyword>
<proteinExistence type="predicted"/>
<evidence type="ECO:0000256" key="1">
    <source>
        <dbReference type="SAM" id="MobiDB-lite"/>
    </source>
</evidence>
<evidence type="ECO:0000259" key="3">
    <source>
        <dbReference type="Pfam" id="PF13338"/>
    </source>
</evidence>
<dbReference type="InterPro" id="IPR007569">
    <property type="entry name" value="DUF559"/>
</dbReference>
<gene>
    <name evidence="4" type="ORF">GCM10010921_28930</name>
</gene>
<dbReference type="EMBL" id="BMJY01000020">
    <property type="protein sequence ID" value="GGH50286.1"/>
    <property type="molecule type" value="Genomic_DNA"/>
</dbReference>
<accession>A0A917MN20</accession>
<dbReference type="Proteomes" id="UP000657592">
    <property type="component" value="Unassembled WGS sequence"/>
</dbReference>
<dbReference type="AlphaFoldDB" id="A0A917MN20"/>
<protein>
    <recommendedName>
        <fullName evidence="6">DNA/RNA helicase</fullName>
    </recommendedName>
</protein>